<dbReference type="RefSeq" id="WP_120356111.1">
    <property type="nucleotide sequence ID" value="NZ_RAQO01000009.1"/>
</dbReference>
<protein>
    <submittedName>
        <fullName evidence="5">GntR family transcriptional regulator</fullName>
    </submittedName>
</protein>
<dbReference type="PANTHER" id="PTHR44846:SF1">
    <property type="entry name" value="MANNOSYL-D-GLYCERATE TRANSPORT_METABOLISM SYSTEM REPRESSOR MNGR-RELATED"/>
    <property type="match status" value="1"/>
</dbReference>
<dbReference type="PROSITE" id="PS50949">
    <property type="entry name" value="HTH_GNTR"/>
    <property type="match status" value="1"/>
</dbReference>
<dbReference type="SMART" id="SM00345">
    <property type="entry name" value="HTH_GNTR"/>
    <property type="match status" value="1"/>
</dbReference>
<keyword evidence="6" id="KW-1185">Reference proteome</keyword>
<dbReference type="OrthoDB" id="7173258at2"/>
<dbReference type="InterPro" id="IPR050679">
    <property type="entry name" value="Bact_HTH_transcr_reg"/>
</dbReference>
<keyword evidence="1" id="KW-0805">Transcription regulation</keyword>
<dbReference type="AlphaFoldDB" id="A0A420E6N5"/>
<dbReference type="CDD" id="cd07377">
    <property type="entry name" value="WHTH_GntR"/>
    <property type="match status" value="1"/>
</dbReference>
<evidence type="ECO:0000313" key="5">
    <source>
        <dbReference type="EMBL" id="RKF14300.1"/>
    </source>
</evidence>
<dbReference type="GO" id="GO:0045892">
    <property type="term" value="P:negative regulation of DNA-templated transcription"/>
    <property type="evidence" value="ECO:0007669"/>
    <property type="project" value="TreeGrafter"/>
</dbReference>
<dbReference type="EMBL" id="RAQO01000009">
    <property type="protein sequence ID" value="RKF14300.1"/>
    <property type="molecule type" value="Genomic_DNA"/>
</dbReference>
<organism evidence="5 6">
    <name type="scientific">Alginatibacterium sediminis</name>
    <dbReference type="NCBI Taxonomy" id="2164068"/>
    <lineage>
        <taxon>Bacteria</taxon>
        <taxon>Pseudomonadati</taxon>
        <taxon>Pseudomonadota</taxon>
        <taxon>Gammaproteobacteria</taxon>
        <taxon>Alteromonadales</taxon>
        <taxon>Alteromonadaceae</taxon>
        <taxon>Alginatibacterium</taxon>
    </lineage>
</organism>
<dbReference type="InterPro" id="IPR028978">
    <property type="entry name" value="Chorismate_lyase_/UTRA_dom_sf"/>
</dbReference>
<keyword evidence="3" id="KW-0804">Transcription</keyword>
<dbReference type="SUPFAM" id="SSF46785">
    <property type="entry name" value="Winged helix' DNA-binding domain"/>
    <property type="match status" value="1"/>
</dbReference>
<dbReference type="Pfam" id="PF07702">
    <property type="entry name" value="UTRA"/>
    <property type="match status" value="1"/>
</dbReference>
<evidence type="ECO:0000256" key="1">
    <source>
        <dbReference type="ARBA" id="ARBA00023015"/>
    </source>
</evidence>
<keyword evidence="2" id="KW-0238">DNA-binding</keyword>
<dbReference type="InterPro" id="IPR011663">
    <property type="entry name" value="UTRA"/>
</dbReference>
<evidence type="ECO:0000256" key="2">
    <source>
        <dbReference type="ARBA" id="ARBA00023125"/>
    </source>
</evidence>
<dbReference type="InterPro" id="IPR000524">
    <property type="entry name" value="Tscrpt_reg_HTH_GntR"/>
</dbReference>
<evidence type="ECO:0000313" key="6">
    <source>
        <dbReference type="Proteomes" id="UP000286482"/>
    </source>
</evidence>
<dbReference type="SUPFAM" id="SSF64288">
    <property type="entry name" value="Chorismate lyase-like"/>
    <property type="match status" value="1"/>
</dbReference>
<dbReference type="PRINTS" id="PR00035">
    <property type="entry name" value="HTHGNTR"/>
</dbReference>
<dbReference type="Pfam" id="PF00392">
    <property type="entry name" value="GntR"/>
    <property type="match status" value="1"/>
</dbReference>
<accession>A0A420E6N5</accession>
<dbReference type="SMART" id="SM00866">
    <property type="entry name" value="UTRA"/>
    <property type="match status" value="1"/>
</dbReference>
<dbReference type="Proteomes" id="UP000286482">
    <property type="component" value="Unassembled WGS sequence"/>
</dbReference>
<dbReference type="PANTHER" id="PTHR44846">
    <property type="entry name" value="MANNOSYL-D-GLYCERATE TRANSPORT/METABOLISM SYSTEM REPRESSOR MNGR-RELATED"/>
    <property type="match status" value="1"/>
</dbReference>
<dbReference type="Gene3D" id="3.40.1410.10">
    <property type="entry name" value="Chorismate lyase-like"/>
    <property type="match status" value="1"/>
</dbReference>
<proteinExistence type="predicted"/>
<dbReference type="InterPro" id="IPR036388">
    <property type="entry name" value="WH-like_DNA-bd_sf"/>
</dbReference>
<name>A0A420E6N5_9ALTE</name>
<evidence type="ECO:0000259" key="4">
    <source>
        <dbReference type="PROSITE" id="PS50949"/>
    </source>
</evidence>
<feature type="domain" description="HTH gntR-type" evidence="4">
    <location>
        <begin position="8"/>
        <end position="76"/>
    </location>
</feature>
<dbReference type="GO" id="GO:0003700">
    <property type="term" value="F:DNA-binding transcription factor activity"/>
    <property type="evidence" value="ECO:0007669"/>
    <property type="project" value="InterPro"/>
</dbReference>
<sequence>MPNSNQRLPIYIQIGELLHREIAAGQWQVGQRLPVEAQLARQLGVAVGTLRKALAKLEQEGLLERRQGSGTYVKRPPEGGAIYQLFRLELLEGAGIPHADILSIDAQANPEIATSLGLEDNSQELWRIRRQRFINKTLVAAEEIWIDKSHDPKLEQRRLHESLYHYYRENFDFWISQVSDKVSCASAPDWVCEQLNLETASTLGLVTRESRSNRNRIEEFSITWFNPIVCQYVNRIA</sequence>
<dbReference type="Gene3D" id="1.10.10.10">
    <property type="entry name" value="Winged helix-like DNA-binding domain superfamily/Winged helix DNA-binding domain"/>
    <property type="match status" value="1"/>
</dbReference>
<gene>
    <name evidence="5" type="ORF">DBZ36_16685</name>
</gene>
<evidence type="ECO:0000256" key="3">
    <source>
        <dbReference type="ARBA" id="ARBA00023163"/>
    </source>
</evidence>
<dbReference type="GO" id="GO:0003677">
    <property type="term" value="F:DNA binding"/>
    <property type="evidence" value="ECO:0007669"/>
    <property type="project" value="UniProtKB-KW"/>
</dbReference>
<reference evidence="5 6" key="1">
    <citation type="submission" date="2018-09" db="EMBL/GenBank/DDBJ databases">
        <authorList>
            <person name="Wang Z."/>
        </authorList>
    </citation>
    <scope>NUCLEOTIDE SEQUENCE [LARGE SCALE GENOMIC DNA]</scope>
    <source>
        <strain evidence="5 6">ALS 81</strain>
    </source>
</reference>
<dbReference type="InterPro" id="IPR036390">
    <property type="entry name" value="WH_DNA-bd_sf"/>
</dbReference>
<comment type="caution">
    <text evidence="5">The sequence shown here is derived from an EMBL/GenBank/DDBJ whole genome shotgun (WGS) entry which is preliminary data.</text>
</comment>